<evidence type="ECO:0000313" key="2">
    <source>
        <dbReference type="Proteomes" id="UP000812277"/>
    </source>
</evidence>
<evidence type="ECO:0000313" key="1">
    <source>
        <dbReference type="EMBL" id="MBW7477873.1"/>
    </source>
</evidence>
<accession>A0ABS7DD54</accession>
<dbReference type="Proteomes" id="UP000812277">
    <property type="component" value="Unassembled WGS sequence"/>
</dbReference>
<reference evidence="1 2" key="1">
    <citation type="submission" date="2021-07" db="EMBL/GenBank/DDBJ databases">
        <title>Paenibacillus radiodurans sp. nov., isolated from the southeastern edge of Tengger Desert.</title>
        <authorList>
            <person name="Zhang G."/>
        </authorList>
    </citation>
    <scope>NUCLEOTIDE SEQUENCE [LARGE SCALE GENOMIC DNA]</scope>
    <source>
        <strain evidence="1 2">DT7-4</strain>
    </source>
</reference>
<proteinExistence type="predicted"/>
<name>A0ABS7DD54_9BACL</name>
<keyword evidence="2" id="KW-1185">Reference proteome</keyword>
<gene>
    <name evidence="1" type="ORF">K0T92_24495</name>
</gene>
<dbReference type="EMBL" id="JAHZIJ010000063">
    <property type="protein sequence ID" value="MBW7477873.1"/>
    <property type="molecule type" value="Genomic_DNA"/>
</dbReference>
<organism evidence="1 2">
    <name type="scientific">Paenibacillus oenotherae</name>
    <dbReference type="NCBI Taxonomy" id="1435645"/>
    <lineage>
        <taxon>Bacteria</taxon>
        <taxon>Bacillati</taxon>
        <taxon>Bacillota</taxon>
        <taxon>Bacilli</taxon>
        <taxon>Bacillales</taxon>
        <taxon>Paenibacillaceae</taxon>
        <taxon>Paenibacillus</taxon>
    </lineage>
</organism>
<feature type="non-terminal residue" evidence="1">
    <location>
        <position position="404"/>
    </location>
</feature>
<evidence type="ECO:0008006" key="3">
    <source>
        <dbReference type="Google" id="ProtNLM"/>
    </source>
</evidence>
<sequence>LSRYYDSSSSNVYDKEVSFGLFCSCIIEYDAISYTERYNDNTGELTRVANYGGTFHFTADSPLDRTTMTNTYYVERWLGYIIGRAGQVAFANDWSAPNSNGIRTRTVQEIKTNHNAKMSVQVIDPGNGGIIWTNVATNTPYQERLYPLGTGWSWDIPYIKMERGNKQYLNMGSRGTYQIVGNSLKGYQWKDLTVEYDTSVLVDNVRSIRVLKSLDGNKQHFADDGRLIQISDAYQNTIQFKYAQHAKYGKVLTSITDAIGNAINIAYDNTGITLTQGDKVIRYDKGTQQRMNPRPPFDVLKSEYLSQVTDPIGRVTQYQYQEGNAKFNLTYTNPSEENRYLLLNRIIYPTGATSSYTYQDTATTRALGSNAAEEAYRITSRVDRGNGIDYNRLDFTYNSDVGST</sequence>
<feature type="non-terminal residue" evidence="1">
    <location>
        <position position="1"/>
    </location>
</feature>
<comment type="caution">
    <text evidence="1">The sequence shown here is derived from an EMBL/GenBank/DDBJ whole genome shotgun (WGS) entry which is preliminary data.</text>
</comment>
<protein>
    <recommendedName>
        <fullName evidence="3">YD repeat-containing protein</fullName>
    </recommendedName>
</protein>